<organism evidence="2 4">
    <name type="scientific">Adineta steineri</name>
    <dbReference type="NCBI Taxonomy" id="433720"/>
    <lineage>
        <taxon>Eukaryota</taxon>
        <taxon>Metazoa</taxon>
        <taxon>Spiralia</taxon>
        <taxon>Gnathifera</taxon>
        <taxon>Rotifera</taxon>
        <taxon>Eurotatoria</taxon>
        <taxon>Bdelloidea</taxon>
        <taxon>Adinetida</taxon>
        <taxon>Adinetidae</taxon>
        <taxon>Adineta</taxon>
    </lineage>
</organism>
<evidence type="ECO:0000256" key="1">
    <source>
        <dbReference type="SAM" id="Coils"/>
    </source>
</evidence>
<accession>A0A814D0G3</accession>
<sequence length="230" mass="26875">MAYADNTGYFQCQSTTIQEILINQVDELSRQNPEWLLKPIHILDVVYDNNPDQLEQRLDEERRENFGKRIILIPYFLGNSHCMMILIEYQDVGHILRAEYIGSNFVPHQLQKQFNKVYPNNTLQKKEWIYHNDSVIASKLNINKLITMIGNTQHATMIENNQHTTMINPPMYSLSSTMFDANQSSIFSSKVGNENELEKLQQQLRNGLQELKILDANLLPEKNKDNKRNH</sequence>
<dbReference type="EMBL" id="CAJNOE010000124">
    <property type="protein sequence ID" value="CAF0947152.1"/>
    <property type="molecule type" value="Genomic_DNA"/>
</dbReference>
<protein>
    <submittedName>
        <fullName evidence="2">Uncharacterized protein</fullName>
    </submittedName>
</protein>
<dbReference type="AlphaFoldDB" id="A0A814D0G3"/>
<dbReference type="Proteomes" id="UP000663868">
    <property type="component" value="Unassembled WGS sequence"/>
</dbReference>
<keyword evidence="1" id="KW-0175">Coiled coil</keyword>
<feature type="coiled-coil region" evidence="1">
    <location>
        <begin position="190"/>
        <end position="217"/>
    </location>
</feature>
<name>A0A814D0G3_9BILA</name>
<dbReference type="EMBL" id="CAJOBB010002517">
    <property type="protein sequence ID" value="CAF3975934.1"/>
    <property type="molecule type" value="Genomic_DNA"/>
</dbReference>
<dbReference type="Proteomes" id="UP000663860">
    <property type="component" value="Unassembled WGS sequence"/>
</dbReference>
<reference evidence="2" key="1">
    <citation type="submission" date="2021-02" db="EMBL/GenBank/DDBJ databases">
        <authorList>
            <person name="Nowell W R."/>
        </authorList>
    </citation>
    <scope>NUCLEOTIDE SEQUENCE</scope>
</reference>
<comment type="caution">
    <text evidence="2">The sequence shown here is derived from an EMBL/GenBank/DDBJ whole genome shotgun (WGS) entry which is preliminary data.</text>
</comment>
<proteinExistence type="predicted"/>
<evidence type="ECO:0000313" key="2">
    <source>
        <dbReference type="EMBL" id="CAF0947152.1"/>
    </source>
</evidence>
<gene>
    <name evidence="2" type="ORF">IZO911_LOCUS14781</name>
    <name evidence="3" type="ORF">KXQ929_LOCUS27051</name>
</gene>
<evidence type="ECO:0000313" key="3">
    <source>
        <dbReference type="EMBL" id="CAF3975934.1"/>
    </source>
</evidence>
<evidence type="ECO:0000313" key="4">
    <source>
        <dbReference type="Proteomes" id="UP000663860"/>
    </source>
</evidence>